<dbReference type="PRINTS" id="PR00506">
    <property type="entry name" value="D21N6MTFRASE"/>
</dbReference>
<dbReference type="PATRIC" id="fig|1162668.3.peg.606"/>
<evidence type="ECO:0000256" key="3">
    <source>
        <dbReference type="ARBA" id="ARBA00022603"/>
    </source>
</evidence>
<evidence type="ECO:0000313" key="9">
    <source>
        <dbReference type="Proteomes" id="UP000007382"/>
    </source>
</evidence>
<dbReference type="EMBL" id="AP012342">
    <property type="protein sequence ID" value="BAM06231.1"/>
    <property type="molecule type" value="Genomic_DNA"/>
</dbReference>
<dbReference type="KEGG" id="lfc:LFE_0513"/>
<evidence type="ECO:0000256" key="4">
    <source>
        <dbReference type="ARBA" id="ARBA00022679"/>
    </source>
</evidence>
<dbReference type="Pfam" id="PF01555">
    <property type="entry name" value="N6_N4_Mtase"/>
    <property type="match status" value="1"/>
</dbReference>
<dbReference type="eggNOG" id="COG2189">
    <property type="taxonomic scope" value="Bacteria"/>
</dbReference>
<evidence type="ECO:0000256" key="1">
    <source>
        <dbReference type="ARBA" id="ARBA00006594"/>
    </source>
</evidence>
<dbReference type="AlphaFoldDB" id="I0ILT2"/>
<dbReference type="InterPro" id="IPR002052">
    <property type="entry name" value="DNA_methylase_N6_adenine_CS"/>
</dbReference>
<dbReference type="EC" id="2.1.1.72" evidence="2"/>
<dbReference type="GO" id="GO:0032259">
    <property type="term" value="P:methylation"/>
    <property type="evidence" value="ECO:0007669"/>
    <property type="project" value="UniProtKB-KW"/>
</dbReference>
<organism evidence="8 9">
    <name type="scientific">Leptospirillum ferrooxidans (strain C2-3)</name>
    <dbReference type="NCBI Taxonomy" id="1162668"/>
    <lineage>
        <taxon>Bacteria</taxon>
        <taxon>Pseudomonadati</taxon>
        <taxon>Nitrospirota</taxon>
        <taxon>Nitrospiria</taxon>
        <taxon>Nitrospirales</taxon>
        <taxon>Nitrospiraceae</taxon>
        <taxon>Leptospirillum</taxon>
    </lineage>
</organism>
<keyword evidence="3 8" id="KW-0489">Methyltransferase</keyword>
<dbReference type="GO" id="GO:0008170">
    <property type="term" value="F:N-methyltransferase activity"/>
    <property type="evidence" value="ECO:0007669"/>
    <property type="project" value="InterPro"/>
</dbReference>
<proteinExistence type="inferred from homology"/>
<keyword evidence="5" id="KW-0949">S-adenosyl-L-methionine</keyword>
<accession>I0ILT2</accession>
<dbReference type="HOGENOM" id="CLU_020164_1_1_0"/>
<dbReference type="REBASE" id="45954">
    <property type="entry name" value="M.LfeC23ORF513P"/>
</dbReference>
<evidence type="ECO:0000256" key="6">
    <source>
        <dbReference type="ARBA" id="ARBA00047942"/>
    </source>
</evidence>
<dbReference type="GO" id="GO:0003677">
    <property type="term" value="F:DNA binding"/>
    <property type="evidence" value="ECO:0007669"/>
    <property type="project" value="InterPro"/>
</dbReference>
<dbReference type="PROSITE" id="PS00092">
    <property type="entry name" value="N6_MTASE"/>
    <property type="match status" value="1"/>
</dbReference>
<keyword evidence="9" id="KW-1185">Reference proteome</keyword>
<evidence type="ECO:0000256" key="5">
    <source>
        <dbReference type="ARBA" id="ARBA00022691"/>
    </source>
</evidence>
<dbReference type="InterPro" id="IPR002941">
    <property type="entry name" value="DNA_methylase_N4/N6"/>
</dbReference>
<reference evidence="8 9" key="1">
    <citation type="journal article" date="2012" name="J. Bacteriol.">
        <title>Complete Genome Sequence of Leptospirillum ferrooxidans Strain C2-3, Isolated from a Fresh Volcanic Ash Deposit on the Island of Miyake, Japan.</title>
        <authorList>
            <person name="Fujimura R."/>
            <person name="Sato Y."/>
            <person name="Nishizawa T."/>
            <person name="Oshima K."/>
            <person name="Kim S.-W."/>
            <person name="Hattori M."/>
            <person name="Kamijo T."/>
            <person name="Ohta H."/>
        </authorList>
    </citation>
    <scope>NUCLEOTIDE SEQUENCE [LARGE SCALE GENOMIC DNA]</scope>
    <source>
        <strain evidence="8 9">C2-3</strain>
    </source>
</reference>
<comment type="catalytic activity">
    <reaction evidence="6">
        <text>a 2'-deoxyadenosine in DNA + S-adenosyl-L-methionine = an N(6)-methyl-2'-deoxyadenosine in DNA + S-adenosyl-L-homocysteine + H(+)</text>
        <dbReference type="Rhea" id="RHEA:15197"/>
        <dbReference type="Rhea" id="RHEA-COMP:12418"/>
        <dbReference type="Rhea" id="RHEA-COMP:12419"/>
        <dbReference type="ChEBI" id="CHEBI:15378"/>
        <dbReference type="ChEBI" id="CHEBI:57856"/>
        <dbReference type="ChEBI" id="CHEBI:59789"/>
        <dbReference type="ChEBI" id="CHEBI:90615"/>
        <dbReference type="ChEBI" id="CHEBI:90616"/>
        <dbReference type="EC" id="2.1.1.72"/>
    </reaction>
</comment>
<dbReference type="Gene3D" id="3.40.50.150">
    <property type="entry name" value="Vaccinia Virus protein VP39"/>
    <property type="match status" value="1"/>
</dbReference>
<dbReference type="InterPro" id="IPR029063">
    <property type="entry name" value="SAM-dependent_MTases_sf"/>
</dbReference>
<feature type="domain" description="DNA methylase N-4/N-6" evidence="7">
    <location>
        <begin position="53"/>
        <end position="364"/>
    </location>
</feature>
<evidence type="ECO:0000313" key="8">
    <source>
        <dbReference type="EMBL" id="BAM06231.1"/>
    </source>
</evidence>
<evidence type="ECO:0000259" key="7">
    <source>
        <dbReference type="Pfam" id="PF01555"/>
    </source>
</evidence>
<keyword evidence="4" id="KW-0808">Transferase</keyword>
<dbReference type="Proteomes" id="UP000007382">
    <property type="component" value="Chromosome"/>
</dbReference>
<protein>
    <recommendedName>
        <fullName evidence="2">site-specific DNA-methyltransferase (adenine-specific)</fullName>
        <ecNumber evidence="2">2.1.1.72</ecNumber>
    </recommendedName>
</protein>
<sequence length="426" mass="49111">MEEALNELKAPFEGSISEDTDYCKNVPDPIHKLYTGNNLPILKYLLGEISGEVKVIYIDPPYNTGSILNYHDRFSVSYKKNSPLKRAEDFDEWLSKPSADHSPWMSFMFPRLALARKLLRPDGVIFISIDDRELPRLRLLMDWIMGEKNHIGTVVWRKKVVRGRGNRHIIPQTEYIVCYAKDISILPPFQEPLTDDMIGAYTKKDEMGAYKEIPLAKSGTAHSPRPNLVYPIIAPDGTTIHCPTHQWRWSEKTFRERQQEILFRKTKKGVWRILTKQYLETADGLRYRTPTSLYDKVTTTDGTKELQAISGNGNFDFPKPSRLIRDLISWATTGSPQPDRPEIILDFFAGTAPTAQAVIDLNREDHRRRICYLVQDRIEDPRHTDKILELAKIRIQKARESPSDGSMEDQAIFPQGFRLFHYLPPA</sequence>
<dbReference type="InterPro" id="IPR002295">
    <property type="entry name" value="N4/N6-MTase_EcoPI_Mod-like"/>
</dbReference>
<gene>
    <name evidence="8" type="ordered locus">LFE_0513</name>
</gene>
<dbReference type="GO" id="GO:0009007">
    <property type="term" value="F:site-specific DNA-methyltransferase (adenine-specific) activity"/>
    <property type="evidence" value="ECO:0007669"/>
    <property type="project" value="UniProtKB-EC"/>
</dbReference>
<name>I0ILT2_LEPFC</name>
<dbReference type="SUPFAM" id="SSF53335">
    <property type="entry name" value="S-adenosyl-L-methionine-dependent methyltransferases"/>
    <property type="match status" value="1"/>
</dbReference>
<evidence type="ECO:0000256" key="2">
    <source>
        <dbReference type="ARBA" id="ARBA00011900"/>
    </source>
</evidence>
<reference evidence="9" key="2">
    <citation type="submission" date="2012-03" db="EMBL/GenBank/DDBJ databases">
        <title>The complete genome sequence of the pioneer microbe on fresh volcanic deposit, Leptospirillum ferrooxidans strain C2-3.</title>
        <authorList>
            <person name="Fujimura R."/>
            <person name="Sato Y."/>
            <person name="Nishizawa T."/>
            <person name="Nanba K."/>
            <person name="Oshima K."/>
            <person name="Hattori M."/>
            <person name="Kamijo T."/>
            <person name="Ohta H."/>
        </authorList>
    </citation>
    <scope>NUCLEOTIDE SEQUENCE [LARGE SCALE GENOMIC DNA]</scope>
    <source>
        <strain evidence="9">C2-3</strain>
    </source>
</reference>
<comment type="similarity">
    <text evidence="1">Belongs to the N(4)/N(6)-methyltransferase family.</text>
</comment>